<reference evidence="10 11" key="1">
    <citation type="submission" date="2021-05" db="EMBL/GenBank/DDBJ databases">
        <title>Comparative genomic studies on the polysaccharide-degrading batcterial strains of the Flammeovirga genus.</title>
        <authorList>
            <person name="Zewei F."/>
            <person name="Zheng Z."/>
            <person name="Yu L."/>
            <person name="Ruyue G."/>
            <person name="Yanhong M."/>
            <person name="Yuanyuan C."/>
            <person name="Jingyan G."/>
            <person name="Wenjun H."/>
        </authorList>
    </citation>
    <scope>NUCLEOTIDE SEQUENCE [LARGE SCALE GENOMIC DNA]</scope>
    <source>
        <strain evidence="10 11">NBRC:100898</strain>
    </source>
</reference>
<dbReference type="InterPro" id="IPR029486">
    <property type="entry name" value="GH97_N"/>
</dbReference>
<dbReference type="Pfam" id="PF10566">
    <property type="entry name" value="Glyco_hydro_97"/>
    <property type="match status" value="1"/>
</dbReference>
<keyword evidence="11" id="KW-1185">Reference proteome</keyword>
<dbReference type="InterPro" id="IPR013785">
    <property type="entry name" value="Aldolase_TIM"/>
</dbReference>
<evidence type="ECO:0000256" key="6">
    <source>
        <dbReference type="SAM" id="SignalP"/>
    </source>
</evidence>
<dbReference type="PANTHER" id="PTHR35803:SF2">
    <property type="entry name" value="RETAINING ALPHA-GALACTOSIDASE"/>
    <property type="match status" value="1"/>
</dbReference>
<dbReference type="InterPro" id="IPR019563">
    <property type="entry name" value="GH97_catalytic"/>
</dbReference>
<feature type="chain" id="PRO_5043567288" evidence="6">
    <location>
        <begin position="19"/>
        <end position="643"/>
    </location>
</feature>
<evidence type="ECO:0000256" key="2">
    <source>
        <dbReference type="ARBA" id="ARBA00011245"/>
    </source>
</evidence>
<keyword evidence="4" id="KW-0106">Calcium</keyword>
<gene>
    <name evidence="10" type="ORF">KMW28_21290</name>
</gene>
<organism evidence="10 11">
    <name type="scientific">Flammeovirga yaeyamensis</name>
    <dbReference type="NCBI Taxonomy" id="367791"/>
    <lineage>
        <taxon>Bacteria</taxon>
        <taxon>Pseudomonadati</taxon>
        <taxon>Bacteroidota</taxon>
        <taxon>Cytophagia</taxon>
        <taxon>Cytophagales</taxon>
        <taxon>Flammeovirgaceae</taxon>
        <taxon>Flammeovirga</taxon>
    </lineage>
</organism>
<evidence type="ECO:0000256" key="4">
    <source>
        <dbReference type="ARBA" id="ARBA00022837"/>
    </source>
</evidence>
<keyword evidence="5" id="KW-0326">Glycosidase</keyword>
<evidence type="ECO:0000256" key="1">
    <source>
        <dbReference type="ARBA" id="ARBA00001913"/>
    </source>
</evidence>
<feature type="domain" description="Glycosyl-hydrolase 97 C-terminal oligomerisation" evidence="9">
    <location>
        <begin position="545"/>
        <end position="640"/>
    </location>
</feature>
<feature type="domain" description="Glycosyl-hydrolase 97 catalytic" evidence="7">
    <location>
        <begin position="295"/>
        <end position="447"/>
    </location>
</feature>
<sequence length="643" mass="74089">MKRIFTLILLFTTSLIVAQELKSPNQNIKVTFNQSKDVVSFSVTSNNKGVIQKGEIDLMFNNTSLLKGKKMKVSKQNHFDNKVLPVVPFKEAIIDDVYNQVILSFGRTKVEFRAYDDGIAYRYITNEKYEVEVNEKFDITFFKETEMWASLLKGYSSSFEIPYKKINVDSISAGINTYMPLLLQNKEENKILMTESDIEDYPHMFFTKGKNHQLKSTFPNYPLEVEMIGDRQSKVTKTADYVALTKGKRSFPWRIMIITEDDADLVASNLAFTLASENVLEDTEWIKPGRVSWEWWNASNLYGVDFKAGFNTESYKYYIDFAAEYGLEYIILDEGWSFSTKDLSKPNTELDLFELIRYGNEKNVGIILWATWKTLDEQLFVLDNFQKWGIKGVKVDFMDRADQLMVDFYDKIARLCAERELLVDFHGAYKPVGLHRKYPNVVSYEGVHGLENDKWSNTVTPEHDVTIPFIRMVCGPMDYTPGAMRNYHQEEFVPNWTRPGSQGTRAHQVALFVIYESGIQMLADSPSNYKKEHETTFFLAQIPVTWEDTKVISAKVGEYLIMARKNGDQWFIGGLTNNEEREMTIDLSFLGEGNYEANIFQDGINAVHFAEDYQMLSKDVKSNSQLRIKMVKGGGYAAIINKK</sequence>
<keyword evidence="6" id="KW-0732">Signal</keyword>
<dbReference type="Pfam" id="PF14509">
    <property type="entry name" value="GH97_C"/>
    <property type="match status" value="1"/>
</dbReference>
<dbReference type="Gene3D" id="2.60.40.1180">
    <property type="entry name" value="Golgi alpha-mannosidase II"/>
    <property type="match status" value="1"/>
</dbReference>
<comment type="subunit">
    <text evidence="2">Monomer.</text>
</comment>
<dbReference type="GO" id="GO:0016798">
    <property type="term" value="F:hydrolase activity, acting on glycosyl bonds"/>
    <property type="evidence" value="ECO:0007669"/>
    <property type="project" value="UniProtKB-KW"/>
</dbReference>
<dbReference type="InterPro" id="IPR029483">
    <property type="entry name" value="GH97_C"/>
</dbReference>
<dbReference type="PANTHER" id="PTHR35803">
    <property type="entry name" value="GLUCAN 1,4-ALPHA-GLUCOSIDASE SUSB-RELATED"/>
    <property type="match status" value="1"/>
</dbReference>
<feature type="signal peptide" evidence="6">
    <location>
        <begin position="1"/>
        <end position="18"/>
    </location>
</feature>
<keyword evidence="3 10" id="KW-0378">Hydrolase</keyword>
<dbReference type="KEGG" id="fya:KMW28_21290"/>
<evidence type="ECO:0000259" key="8">
    <source>
        <dbReference type="Pfam" id="PF14508"/>
    </source>
</evidence>
<dbReference type="Pfam" id="PF14508">
    <property type="entry name" value="GH97_N"/>
    <property type="match status" value="1"/>
</dbReference>
<evidence type="ECO:0000259" key="7">
    <source>
        <dbReference type="Pfam" id="PF10566"/>
    </source>
</evidence>
<comment type="cofactor">
    <cofactor evidence="1">
        <name>Ca(2+)</name>
        <dbReference type="ChEBI" id="CHEBI:29108"/>
    </cofactor>
</comment>
<protein>
    <submittedName>
        <fullName evidence="10">Glycoside hydrolase family 97 catalytic domain-containing protein</fullName>
    </submittedName>
</protein>
<dbReference type="Gene3D" id="2.70.98.10">
    <property type="match status" value="1"/>
</dbReference>
<dbReference type="RefSeq" id="WP_169662348.1">
    <property type="nucleotide sequence ID" value="NZ_CP076133.1"/>
</dbReference>
<dbReference type="GO" id="GO:0030246">
    <property type="term" value="F:carbohydrate binding"/>
    <property type="evidence" value="ECO:0007669"/>
    <property type="project" value="InterPro"/>
</dbReference>
<dbReference type="AlphaFoldDB" id="A0AAX1NBL7"/>
<dbReference type="Proteomes" id="UP000678679">
    <property type="component" value="Chromosome 2"/>
</dbReference>
<evidence type="ECO:0000313" key="10">
    <source>
        <dbReference type="EMBL" id="QWG04959.1"/>
    </source>
</evidence>
<proteinExistence type="predicted"/>
<accession>A0AAX1NBL7</accession>
<dbReference type="InterPro" id="IPR052720">
    <property type="entry name" value="Glycosyl_hydrolase_97"/>
</dbReference>
<dbReference type="EMBL" id="CP076133">
    <property type="protein sequence ID" value="QWG04959.1"/>
    <property type="molecule type" value="Genomic_DNA"/>
</dbReference>
<evidence type="ECO:0000313" key="11">
    <source>
        <dbReference type="Proteomes" id="UP000678679"/>
    </source>
</evidence>
<dbReference type="InterPro" id="IPR014718">
    <property type="entry name" value="GH-type_carb-bd"/>
</dbReference>
<name>A0AAX1NBL7_9BACT</name>
<dbReference type="SUPFAM" id="SSF51445">
    <property type="entry name" value="(Trans)glycosidases"/>
    <property type="match status" value="1"/>
</dbReference>
<evidence type="ECO:0000256" key="3">
    <source>
        <dbReference type="ARBA" id="ARBA00022801"/>
    </source>
</evidence>
<dbReference type="Gene3D" id="3.20.20.70">
    <property type="entry name" value="Aldolase class I"/>
    <property type="match status" value="1"/>
</dbReference>
<dbReference type="InterPro" id="IPR017853">
    <property type="entry name" value="GH"/>
</dbReference>
<dbReference type="InterPro" id="IPR013780">
    <property type="entry name" value="Glyco_hydro_b"/>
</dbReference>
<evidence type="ECO:0000256" key="5">
    <source>
        <dbReference type="ARBA" id="ARBA00023295"/>
    </source>
</evidence>
<feature type="domain" description="Glycosyl-hydrolase 97 N-terminal" evidence="8">
    <location>
        <begin position="21"/>
        <end position="275"/>
    </location>
</feature>
<evidence type="ECO:0000259" key="9">
    <source>
        <dbReference type="Pfam" id="PF14509"/>
    </source>
</evidence>